<keyword evidence="10 13" id="KW-0408">Iron</keyword>
<organism evidence="14 15">
    <name type="scientific">Bos mutus</name>
    <name type="common">wild yak</name>
    <dbReference type="NCBI Taxonomy" id="72004"/>
    <lineage>
        <taxon>Eukaryota</taxon>
        <taxon>Metazoa</taxon>
        <taxon>Chordata</taxon>
        <taxon>Craniata</taxon>
        <taxon>Vertebrata</taxon>
        <taxon>Euteleostomi</taxon>
        <taxon>Mammalia</taxon>
        <taxon>Eutheria</taxon>
        <taxon>Laurasiatheria</taxon>
        <taxon>Artiodactyla</taxon>
        <taxon>Ruminantia</taxon>
        <taxon>Pecora</taxon>
        <taxon>Bovidae</taxon>
        <taxon>Bovinae</taxon>
        <taxon>Bos</taxon>
    </lineage>
</organism>
<dbReference type="GO" id="GO:0006805">
    <property type="term" value="P:xenobiotic metabolic process"/>
    <property type="evidence" value="ECO:0007669"/>
    <property type="project" value="TreeGrafter"/>
</dbReference>
<evidence type="ECO:0000256" key="11">
    <source>
        <dbReference type="ARBA" id="ARBA00023033"/>
    </source>
</evidence>
<dbReference type="PRINTS" id="PR00463">
    <property type="entry name" value="EP450I"/>
</dbReference>
<dbReference type="InterPro" id="IPR036396">
    <property type="entry name" value="Cyt_P450_sf"/>
</dbReference>
<evidence type="ECO:0000256" key="3">
    <source>
        <dbReference type="ARBA" id="ARBA00004406"/>
    </source>
</evidence>
<keyword evidence="9" id="KW-0560">Oxidoreductase</keyword>
<evidence type="ECO:0000256" key="2">
    <source>
        <dbReference type="ARBA" id="ARBA00004174"/>
    </source>
</evidence>
<evidence type="ECO:0000256" key="12">
    <source>
        <dbReference type="ARBA" id="ARBA00023136"/>
    </source>
</evidence>
<comment type="similarity">
    <text evidence="4">Belongs to the cytochrome P450 family.</text>
</comment>
<keyword evidence="8" id="KW-0492">Microsome</keyword>
<dbReference type="PANTHER" id="PTHR24300:SF200">
    <property type="entry name" value="CYTOCHROME P450 2C70"/>
    <property type="match status" value="1"/>
</dbReference>
<dbReference type="GO" id="GO:0020037">
    <property type="term" value="F:heme binding"/>
    <property type="evidence" value="ECO:0007669"/>
    <property type="project" value="InterPro"/>
</dbReference>
<dbReference type="GO" id="GO:0006082">
    <property type="term" value="P:organic acid metabolic process"/>
    <property type="evidence" value="ECO:0007669"/>
    <property type="project" value="TreeGrafter"/>
</dbReference>
<dbReference type="InterPro" id="IPR050182">
    <property type="entry name" value="Cytochrome_P450_fam2"/>
</dbReference>
<evidence type="ECO:0000313" key="15">
    <source>
        <dbReference type="Proteomes" id="UP000011080"/>
    </source>
</evidence>
<dbReference type="PANTHER" id="PTHR24300">
    <property type="entry name" value="CYTOCHROME P450 508A4-RELATED"/>
    <property type="match status" value="1"/>
</dbReference>
<dbReference type="GO" id="GO:0016712">
    <property type="term" value="F:oxidoreductase activity, acting on paired donors, with incorporation or reduction of molecular oxygen, reduced flavin or flavoprotein as one donor, and incorporation of one atom of oxygen"/>
    <property type="evidence" value="ECO:0007669"/>
    <property type="project" value="TreeGrafter"/>
</dbReference>
<reference evidence="14 15" key="1">
    <citation type="journal article" date="2012" name="Nat. Genet.">
        <title>The yak genome and adaptation to life at high altitude.</title>
        <authorList>
            <person name="Qiu Q."/>
            <person name="Zhang G."/>
            <person name="Ma T."/>
            <person name="Qian W."/>
            <person name="Wang J."/>
            <person name="Ye Z."/>
            <person name="Cao C."/>
            <person name="Hu Q."/>
            <person name="Kim J."/>
            <person name="Larkin D.M."/>
            <person name="Auvil L."/>
            <person name="Capitanu B."/>
            <person name="Ma J."/>
            <person name="Lewin H.A."/>
            <person name="Qian X."/>
            <person name="Lang Y."/>
            <person name="Zhou R."/>
            <person name="Wang L."/>
            <person name="Wang K."/>
            <person name="Xia J."/>
            <person name="Liao S."/>
            <person name="Pan S."/>
            <person name="Lu X."/>
            <person name="Hou H."/>
            <person name="Wang Y."/>
            <person name="Zang X."/>
            <person name="Yin Y."/>
            <person name="Ma H."/>
            <person name="Zhang J."/>
            <person name="Wang Z."/>
            <person name="Zhang Y."/>
            <person name="Zhang D."/>
            <person name="Yonezawa T."/>
            <person name="Hasegawa M."/>
            <person name="Zhong Y."/>
            <person name="Liu W."/>
            <person name="Zhang Y."/>
            <person name="Huang Z."/>
            <person name="Zhang S."/>
            <person name="Long R."/>
            <person name="Yang H."/>
            <person name="Wang J."/>
            <person name="Lenstra J.A."/>
            <person name="Cooper D.N."/>
            <person name="Wu Y."/>
            <person name="Wang J."/>
            <person name="Shi P."/>
            <person name="Wang J."/>
            <person name="Liu J."/>
        </authorList>
    </citation>
    <scope>NUCLEOTIDE SEQUENCE [LARGE SCALE GENOMIC DNA]</scope>
    <source>
        <strain evidence="15">yakQH1</strain>
    </source>
</reference>
<feature type="non-terminal residue" evidence="14">
    <location>
        <position position="1"/>
    </location>
</feature>
<keyword evidence="11" id="KW-0503">Monooxygenase</keyword>
<dbReference type="AlphaFoldDB" id="L8HWP7"/>
<evidence type="ECO:0000256" key="6">
    <source>
        <dbReference type="ARBA" id="ARBA00022723"/>
    </source>
</evidence>
<evidence type="ECO:0000256" key="4">
    <source>
        <dbReference type="ARBA" id="ARBA00010617"/>
    </source>
</evidence>
<accession>L8HWP7</accession>
<dbReference type="InterPro" id="IPR002401">
    <property type="entry name" value="Cyt_P450_E_grp-I"/>
</dbReference>
<name>L8HWP7_9CETA</name>
<dbReference type="SUPFAM" id="SSF48264">
    <property type="entry name" value="Cytochrome P450"/>
    <property type="match status" value="1"/>
</dbReference>
<keyword evidence="7" id="KW-0256">Endoplasmic reticulum</keyword>
<evidence type="ECO:0000256" key="13">
    <source>
        <dbReference type="PIRSR" id="PIRSR602401-1"/>
    </source>
</evidence>
<feature type="non-terminal residue" evidence="14">
    <location>
        <position position="105"/>
    </location>
</feature>
<evidence type="ECO:0000256" key="10">
    <source>
        <dbReference type="ARBA" id="ARBA00023004"/>
    </source>
</evidence>
<evidence type="ECO:0000256" key="7">
    <source>
        <dbReference type="ARBA" id="ARBA00022824"/>
    </source>
</evidence>
<evidence type="ECO:0000256" key="9">
    <source>
        <dbReference type="ARBA" id="ARBA00023002"/>
    </source>
</evidence>
<dbReference type="Pfam" id="PF00067">
    <property type="entry name" value="p450"/>
    <property type="match status" value="1"/>
</dbReference>
<keyword evidence="12" id="KW-0472">Membrane</keyword>
<comment type="subcellular location">
    <subcellularLocation>
        <location evidence="3">Endoplasmic reticulum membrane</location>
        <topology evidence="3">Peripheral membrane protein</topology>
    </subcellularLocation>
    <subcellularLocation>
        <location evidence="2">Microsome membrane</location>
        <topology evidence="2">Peripheral membrane protein</topology>
    </subcellularLocation>
</comment>
<gene>
    <name evidence="14" type="ORF">M91_10697</name>
</gene>
<keyword evidence="5 13" id="KW-0349">Heme</keyword>
<feature type="binding site" description="axial binding residue" evidence="13">
    <location>
        <position position="57"/>
    </location>
    <ligand>
        <name>heme</name>
        <dbReference type="ChEBI" id="CHEBI:30413"/>
    </ligand>
    <ligandPart>
        <name>Fe</name>
        <dbReference type="ChEBI" id="CHEBI:18248"/>
    </ligandPart>
</feature>
<dbReference type="Gene3D" id="1.10.630.10">
    <property type="entry name" value="Cytochrome P450"/>
    <property type="match status" value="1"/>
</dbReference>
<dbReference type="EMBL" id="JH882754">
    <property type="protein sequence ID" value="ELR48318.1"/>
    <property type="molecule type" value="Genomic_DNA"/>
</dbReference>
<evidence type="ECO:0000256" key="5">
    <source>
        <dbReference type="ARBA" id="ARBA00022617"/>
    </source>
</evidence>
<evidence type="ECO:0000313" key="14">
    <source>
        <dbReference type="EMBL" id="ELR48318.1"/>
    </source>
</evidence>
<protein>
    <submittedName>
        <fullName evidence="14">Uncharacterized protein</fullName>
    </submittedName>
</protein>
<dbReference type="GO" id="GO:0005506">
    <property type="term" value="F:iron ion binding"/>
    <property type="evidence" value="ECO:0007669"/>
    <property type="project" value="InterPro"/>
</dbReference>
<evidence type="ECO:0000256" key="8">
    <source>
        <dbReference type="ARBA" id="ARBA00022848"/>
    </source>
</evidence>
<sequence>QGTTILTSLTSVLHDGKEFPNPEQFDPGHFLDKSGNFKKSDYFMVFSAGKHASFLVCIGEGLARMELFLLLVSILQKFTLKPLVDPKNIDTTPLLKGVGSIPHFY</sequence>
<dbReference type="STRING" id="72004.ENSBMUP00000021697"/>
<dbReference type="GO" id="GO:0005789">
    <property type="term" value="C:endoplasmic reticulum membrane"/>
    <property type="evidence" value="ECO:0007669"/>
    <property type="project" value="UniProtKB-SubCell"/>
</dbReference>
<proteinExistence type="inferred from homology"/>
<dbReference type="Proteomes" id="UP000011080">
    <property type="component" value="Unassembled WGS sequence"/>
</dbReference>
<comment type="cofactor">
    <cofactor evidence="1 13">
        <name>heme</name>
        <dbReference type="ChEBI" id="CHEBI:30413"/>
    </cofactor>
</comment>
<keyword evidence="6 13" id="KW-0479">Metal-binding</keyword>
<evidence type="ECO:0000256" key="1">
    <source>
        <dbReference type="ARBA" id="ARBA00001971"/>
    </source>
</evidence>
<dbReference type="InterPro" id="IPR001128">
    <property type="entry name" value="Cyt_P450"/>
</dbReference>